<feature type="region of interest" description="Disordered" evidence="1">
    <location>
        <begin position="45"/>
        <end position="68"/>
    </location>
</feature>
<gene>
    <name evidence="2" type="ORF">GCM10023116_18930</name>
</gene>
<feature type="compositionally biased region" description="Basic and acidic residues" evidence="1">
    <location>
        <begin position="54"/>
        <end position="68"/>
    </location>
</feature>
<name>A0ABP8V089_9GAMM</name>
<organism evidence="2 3">
    <name type="scientific">Kistimonas scapharcae</name>
    <dbReference type="NCBI Taxonomy" id="1036133"/>
    <lineage>
        <taxon>Bacteria</taxon>
        <taxon>Pseudomonadati</taxon>
        <taxon>Pseudomonadota</taxon>
        <taxon>Gammaproteobacteria</taxon>
        <taxon>Oceanospirillales</taxon>
        <taxon>Endozoicomonadaceae</taxon>
        <taxon>Kistimonas</taxon>
    </lineage>
</organism>
<dbReference type="EMBL" id="BAABFL010000196">
    <property type="protein sequence ID" value="GAA4649618.1"/>
    <property type="molecule type" value="Genomic_DNA"/>
</dbReference>
<evidence type="ECO:0000256" key="1">
    <source>
        <dbReference type="SAM" id="MobiDB-lite"/>
    </source>
</evidence>
<evidence type="ECO:0000313" key="3">
    <source>
        <dbReference type="Proteomes" id="UP001500604"/>
    </source>
</evidence>
<evidence type="ECO:0000313" key="2">
    <source>
        <dbReference type="EMBL" id="GAA4649618.1"/>
    </source>
</evidence>
<sequence length="68" mass="7837">MKNDNLAKMKKYGITCEQVNIYHYKQYQYGELEDAINYARADQSNPDVNFALNGEERTPLSQSGKDES</sequence>
<dbReference type="Proteomes" id="UP001500604">
    <property type="component" value="Unassembled WGS sequence"/>
</dbReference>
<accession>A0ABP8V089</accession>
<proteinExistence type="predicted"/>
<comment type="caution">
    <text evidence="2">The sequence shown here is derived from an EMBL/GenBank/DDBJ whole genome shotgun (WGS) entry which is preliminary data.</text>
</comment>
<reference evidence="3" key="1">
    <citation type="journal article" date="2019" name="Int. J. Syst. Evol. Microbiol.">
        <title>The Global Catalogue of Microorganisms (GCM) 10K type strain sequencing project: providing services to taxonomists for standard genome sequencing and annotation.</title>
        <authorList>
            <consortium name="The Broad Institute Genomics Platform"/>
            <consortium name="The Broad Institute Genome Sequencing Center for Infectious Disease"/>
            <person name="Wu L."/>
            <person name="Ma J."/>
        </authorList>
    </citation>
    <scope>NUCLEOTIDE SEQUENCE [LARGE SCALE GENOMIC DNA]</scope>
    <source>
        <strain evidence="3">JCM 17805</strain>
    </source>
</reference>
<dbReference type="RefSeq" id="WP_345195550.1">
    <property type="nucleotide sequence ID" value="NZ_BAABFL010000196.1"/>
</dbReference>
<keyword evidence="3" id="KW-1185">Reference proteome</keyword>
<protein>
    <submittedName>
        <fullName evidence="2">Uncharacterized protein</fullName>
    </submittedName>
</protein>